<dbReference type="InterPro" id="IPR010619">
    <property type="entry name" value="ThrE-like_N"/>
</dbReference>
<feature type="transmembrane region" description="Helical" evidence="7">
    <location>
        <begin position="144"/>
        <end position="160"/>
    </location>
</feature>
<proteinExistence type="inferred from homology"/>
<comment type="similarity">
    <text evidence="6">Belongs to the ThrE exporter (TC 2.A.79) family.</text>
</comment>
<dbReference type="GO" id="GO:0005886">
    <property type="term" value="C:plasma membrane"/>
    <property type="evidence" value="ECO:0007669"/>
    <property type="project" value="UniProtKB-SubCell"/>
</dbReference>
<keyword evidence="2" id="KW-1003">Cell membrane</keyword>
<evidence type="ECO:0000259" key="8">
    <source>
        <dbReference type="Pfam" id="PF06738"/>
    </source>
</evidence>
<evidence type="ECO:0000256" key="6">
    <source>
        <dbReference type="ARBA" id="ARBA00034125"/>
    </source>
</evidence>
<evidence type="ECO:0000313" key="9">
    <source>
        <dbReference type="EMBL" id="PVX41367.1"/>
    </source>
</evidence>
<dbReference type="PANTHER" id="PTHR34390:SF2">
    <property type="entry name" value="SUCCINATE TRANSPORTER SUBUNIT YJJP-RELATED"/>
    <property type="match status" value="1"/>
</dbReference>
<keyword evidence="5 7" id="KW-0472">Membrane</keyword>
<evidence type="ECO:0000256" key="5">
    <source>
        <dbReference type="ARBA" id="ARBA00023136"/>
    </source>
</evidence>
<keyword evidence="3 7" id="KW-0812">Transmembrane</keyword>
<evidence type="ECO:0000256" key="7">
    <source>
        <dbReference type="SAM" id="Phobius"/>
    </source>
</evidence>
<feature type="transmembrane region" description="Helical" evidence="7">
    <location>
        <begin position="200"/>
        <end position="219"/>
    </location>
</feature>
<evidence type="ECO:0000313" key="10">
    <source>
        <dbReference type="Proteomes" id="UP000245909"/>
    </source>
</evidence>
<feature type="transmembrane region" description="Helical" evidence="7">
    <location>
        <begin position="172"/>
        <end position="194"/>
    </location>
</feature>
<comment type="subcellular location">
    <subcellularLocation>
        <location evidence="1">Cell membrane</location>
        <topology evidence="1">Multi-pass membrane protein</topology>
    </subcellularLocation>
</comment>
<dbReference type="PANTHER" id="PTHR34390">
    <property type="entry name" value="UPF0442 PROTEIN YJJB-RELATED"/>
    <property type="match status" value="1"/>
</dbReference>
<gene>
    <name evidence="9" type="ORF">C8D76_10263</name>
</gene>
<accession>A0A2U0TCT9</accession>
<dbReference type="Pfam" id="PF06738">
    <property type="entry name" value="ThrE"/>
    <property type="match status" value="1"/>
</dbReference>
<feature type="transmembrane region" description="Helical" evidence="7">
    <location>
        <begin position="120"/>
        <end position="138"/>
    </location>
</feature>
<dbReference type="InterPro" id="IPR050539">
    <property type="entry name" value="ThrE_Dicarb/AminoAcid_Exp"/>
</dbReference>
<feature type="domain" description="Threonine/serine exporter-like N-terminal" evidence="8">
    <location>
        <begin position="17"/>
        <end position="254"/>
    </location>
</feature>
<feature type="transmembrane region" description="Helical" evidence="7">
    <location>
        <begin position="231"/>
        <end position="255"/>
    </location>
</feature>
<sequence length="262" mass="28769">MSEELQVATPEQREITRLCVQAATLQMQHGLESAQVAQMTMRLGVALGMDSVECALTPNAVIVTTRINGHCLTTSRTVADKGLNMHVITEVQHIIIAAEHHIITTEMVHKRLERIKPFKYNRWLVVFMIGLSCASFAHLAGGNWTIFAITFLASAIGMFVRQEFIRYHFNPLIVFATTAFVTTLVSGLALKFNLGNNPQIALASSVLLLVPGFPLVNSLADILKGYLNMGIARWTLATVLTFGACMGIVFALNVLDISQWGN</sequence>
<protein>
    <submittedName>
        <fullName evidence="9">Uncharacterized membrane protein YjjP (DUF1212 family)</fullName>
    </submittedName>
</protein>
<evidence type="ECO:0000256" key="2">
    <source>
        <dbReference type="ARBA" id="ARBA00022475"/>
    </source>
</evidence>
<evidence type="ECO:0000256" key="4">
    <source>
        <dbReference type="ARBA" id="ARBA00022989"/>
    </source>
</evidence>
<evidence type="ECO:0000256" key="3">
    <source>
        <dbReference type="ARBA" id="ARBA00022692"/>
    </source>
</evidence>
<dbReference type="OrthoDB" id="9813917at2"/>
<dbReference type="AlphaFoldDB" id="A0A2U0TCT9"/>
<dbReference type="RefSeq" id="WP_116631305.1">
    <property type="nucleotide sequence ID" value="NZ_QENU01000002.1"/>
</dbReference>
<comment type="caution">
    <text evidence="9">The sequence shown here is derived from an EMBL/GenBank/DDBJ whole genome shotgun (WGS) entry which is preliminary data.</text>
</comment>
<evidence type="ECO:0000256" key="1">
    <source>
        <dbReference type="ARBA" id="ARBA00004651"/>
    </source>
</evidence>
<dbReference type="Proteomes" id="UP000245909">
    <property type="component" value="Unassembled WGS sequence"/>
</dbReference>
<dbReference type="EMBL" id="QENU01000002">
    <property type="protein sequence ID" value="PVX41367.1"/>
    <property type="molecule type" value="Genomic_DNA"/>
</dbReference>
<dbReference type="GO" id="GO:0022857">
    <property type="term" value="F:transmembrane transporter activity"/>
    <property type="evidence" value="ECO:0007669"/>
    <property type="project" value="InterPro"/>
</dbReference>
<name>A0A2U0TCT9_9PAST</name>
<keyword evidence="4 7" id="KW-1133">Transmembrane helix</keyword>
<reference evidence="9 10" key="1">
    <citation type="submission" date="2018-05" db="EMBL/GenBank/DDBJ databases">
        <title>Genomic Encyclopedia of Type Strains, Phase IV (KMG-IV): sequencing the most valuable type-strain genomes for metagenomic binning, comparative biology and taxonomic classification.</title>
        <authorList>
            <person name="Goeker M."/>
        </authorList>
    </citation>
    <scope>NUCLEOTIDE SEQUENCE [LARGE SCALE GENOMIC DNA]</scope>
    <source>
        <strain evidence="9 10">DSM 22999</strain>
    </source>
</reference>
<dbReference type="GO" id="GO:0015744">
    <property type="term" value="P:succinate transport"/>
    <property type="evidence" value="ECO:0007669"/>
    <property type="project" value="TreeGrafter"/>
</dbReference>
<keyword evidence="10" id="KW-1185">Reference proteome</keyword>
<organism evidence="9 10">
    <name type="scientific">Alitibacter langaaensis DSM 22999</name>
    <dbReference type="NCBI Taxonomy" id="1122935"/>
    <lineage>
        <taxon>Bacteria</taxon>
        <taxon>Pseudomonadati</taxon>
        <taxon>Pseudomonadota</taxon>
        <taxon>Gammaproteobacteria</taxon>
        <taxon>Pasteurellales</taxon>
        <taxon>Pasteurellaceae</taxon>
        <taxon>Alitibacter</taxon>
    </lineage>
</organism>